<keyword evidence="4 6" id="KW-0167">Capsid protein</keyword>
<sequence>MYYRRRPYRRRRHFFRHRKWNVHRRRWRRAHRRRGYYRRRRVSNIRQLQPRKKRLLVVTGWEILGQLGSQIKYGVGEDKNPVIEVLNPVPINKQVEYLWKLIPQGLENKCTDYWTMNMNDDNKKPWLGPTHWDFCGGWGYAKFDFQSLILRNLLGFNRFSDDIKSFTHIRFLKFKIQLVRGSSVDYLFRLQMHRGPQDWESPLVHPAHLLNMPFVTWVESNKRSKCCRMKVLRRLATTDLSGWYDIESFRALELFSYQWTAFDPNNPLGKNPILPKELGDKKWWNDDWMRVRAGREKGPENAKIIKDNRRLDWMERTTYDNNFVGSIDPKNLTQTQNFWDWLFDPKNIKKQGKSSPFLPPILPSEYVNTLWFRYKIYFQIGGQTISRLAPPWPLRETYDNTSGKCLIRDCPDCIREGDLDDTGQLKEAALERITESPKRRKARLVAKLAEALQQRRKRKRRHITWWDEKEEVDPSPPDPHPQVFKNKRIRSLASCLGLRLVGE</sequence>
<keyword evidence="5 6" id="KW-0946">Virion</keyword>
<comment type="subcellular location">
    <subcellularLocation>
        <location evidence="1 6">Virion</location>
    </subcellularLocation>
</comment>
<comment type="similarity">
    <text evidence="2 6">Belongs to the anelloviridae capsid protein family.</text>
</comment>
<evidence type="ECO:0000256" key="6">
    <source>
        <dbReference type="RuleBase" id="RU361230"/>
    </source>
</evidence>
<dbReference type="GO" id="GO:0039615">
    <property type="term" value="C:T=1 icosahedral viral capsid"/>
    <property type="evidence" value="ECO:0007669"/>
    <property type="project" value="UniProtKB-UniRule"/>
</dbReference>
<evidence type="ECO:0000256" key="1">
    <source>
        <dbReference type="ARBA" id="ARBA00004328"/>
    </source>
</evidence>
<evidence type="ECO:0000256" key="2">
    <source>
        <dbReference type="ARBA" id="ARBA00006131"/>
    </source>
</evidence>
<evidence type="ECO:0000256" key="3">
    <source>
        <dbReference type="ARBA" id="ARBA00022431"/>
    </source>
</evidence>
<evidence type="ECO:0000256" key="5">
    <source>
        <dbReference type="ARBA" id="ARBA00022844"/>
    </source>
</evidence>
<dbReference type="EMBL" id="MF327553">
    <property type="protein sequence ID" value="ASH99121.1"/>
    <property type="molecule type" value="Genomic_DNA"/>
</dbReference>
<accession>A0A220IGK1</accession>
<comment type="function">
    <text evidence="6">Self-assembles to form an icosahedral capsid.</text>
</comment>
<protein>
    <recommendedName>
        <fullName evidence="6">Capsid protein</fullName>
    </recommendedName>
</protein>
<name>A0A220IGK1_9VIRU</name>
<organism evidence="7">
    <name type="scientific">Giant panda anellovirus</name>
    <dbReference type="NCBI Taxonomy" id="2016460"/>
    <lineage>
        <taxon>Viruses</taxon>
        <taxon>Monodnaviria</taxon>
        <taxon>Shotokuvirae</taxon>
        <taxon>Commensaviricota</taxon>
        <taxon>Cardeaviricetes</taxon>
        <taxon>Sanitavirales</taxon>
        <taxon>Anelloviridae</taxon>
    </lineage>
</organism>
<evidence type="ECO:0000313" key="7">
    <source>
        <dbReference type="EMBL" id="ASH99121.1"/>
    </source>
</evidence>
<keyword evidence="3 6" id="KW-1140">T=1 icosahedral capsid protein</keyword>
<evidence type="ECO:0000256" key="4">
    <source>
        <dbReference type="ARBA" id="ARBA00022561"/>
    </source>
</evidence>
<reference evidence="7" key="1">
    <citation type="journal article" date="2017" name="Microbiome">
        <title>Virome comparisons in wild-diseased and healthy captive giant pandas.</title>
        <authorList>
            <person name="Zhang W."/>
            <person name="Yang S."/>
            <person name="Shan T."/>
            <person name="Hou R."/>
            <person name="Liu Z."/>
            <person name="Li W."/>
            <person name="Guo L."/>
            <person name="Wang Y."/>
            <person name="Chen P."/>
            <person name="Wang X."/>
            <person name="Feng F."/>
            <person name="Wang H."/>
            <person name="Chen C."/>
            <person name="Shen Q."/>
            <person name="Zhou C."/>
            <person name="Hua X."/>
            <person name="Cui L."/>
            <person name="Deng X."/>
            <person name="Zhang Z."/>
            <person name="Qi D."/>
            <person name="Delwart E."/>
        </authorList>
    </citation>
    <scope>NUCLEOTIDE SEQUENCE</scope>
    <source>
        <strain evidence="7">Gpan21170</strain>
    </source>
</reference>
<dbReference type="Pfam" id="PF02956">
    <property type="entry name" value="TT_ORF1"/>
    <property type="match status" value="1"/>
</dbReference>
<proteinExistence type="inferred from homology"/>
<dbReference type="InterPro" id="IPR004219">
    <property type="entry name" value="TTvirus_Unk"/>
</dbReference>